<dbReference type="InterPro" id="IPR001254">
    <property type="entry name" value="Trypsin_dom"/>
</dbReference>
<dbReference type="SMART" id="SM00020">
    <property type="entry name" value="Tryp_SPc"/>
    <property type="match status" value="1"/>
</dbReference>
<dbReference type="InterPro" id="IPR043504">
    <property type="entry name" value="Peptidase_S1_PA_chymotrypsin"/>
</dbReference>
<keyword evidence="7" id="KW-0732">Signal</keyword>
<proteinExistence type="inferred from homology"/>
<keyword evidence="2 6" id="KW-0645">Protease</keyword>
<dbReference type="PRINTS" id="PR00722">
    <property type="entry name" value="CHYMOTRYPSIN"/>
</dbReference>
<dbReference type="EnsemblMetazoa" id="XM_019912587.1">
    <property type="protein sequence ID" value="XP_019768146.1"/>
    <property type="gene ID" value="LOC109543066"/>
</dbReference>
<dbReference type="GO" id="GO:0004252">
    <property type="term" value="F:serine-type endopeptidase activity"/>
    <property type="evidence" value="ECO:0007669"/>
    <property type="project" value="InterPro"/>
</dbReference>
<evidence type="ECO:0000256" key="3">
    <source>
        <dbReference type="ARBA" id="ARBA00022801"/>
    </source>
</evidence>
<evidence type="ECO:0000256" key="2">
    <source>
        <dbReference type="ARBA" id="ARBA00022670"/>
    </source>
</evidence>
<dbReference type="InterPro" id="IPR033116">
    <property type="entry name" value="TRYPSIN_SER"/>
</dbReference>
<comment type="similarity">
    <text evidence="1">Belongs to the peptidase S1 family.</text>
</comment>
<dbReference type="PANTHER" id="PTHR24276">
    <property type="entry name" value="POLYSERASE-RELATED"/>
    <property type="match status" value="1"/>
</dbReference>
<keyword evidence="3 6" id="KW-0378">Hydrolase</keyword>
<dbReference type="CDD" id="cd00190">
    <property type="entry name" value="Tryp_SPc"/>
    <property type="match status" value="1"/>
</dbReference>
<dbReference type="GeneID" id="109543066"/>
<dbReference type="Proteomes" id="UP000019118">
    <property type="component" value="Unassembled WGS sequence"/>
</dbReference>
<reference evidence="10" key="1">
    <citation type="journal article" date="2013" name="Genome Biol.">
        <title>Draft genome of the mountain pine beetle, Dendroctonus ponderosae Hopkins, a major forest pest.</title>
        <authorList>
            <person name="Keeling C.I."/>
            <person name="Yuen M.M."/>
            <person name="Liao N.Y."/>
            <person name="Docking T.R."/>
            <person name="Chan S.K."/>
            <person name="Taylor G.A."/>
            <person name="Palmquist D.L."/>
            <person name="Jackman S.D."/>
            <person name="Nguyen A."/>
            <person name="Li M."/>
            <person name="Henderson H."/>
            <person name="Janes J.K."/>
            <person name="Zhao Y."/>
            <person name="Pandoh P."/>
            <person name="Moore R."/>
            <person name="Sperling F.A."/>
            <person name="Huber D.P."/>
            <person name="Birol I."/>
            <person name="Jones S.J."/>
            <person name="Bohlmann J."/>
        </authorList>
    </citation>
    <scope>NUCLEOTIDE SEQUENCE</scope>
</reference>
<keyword evidence="5" id="KW-1015">Disulfide bond</keyword>
<evidence type="ECO:0000259" key="8">
    <source>
        <dbReference type="PROSITE" id="PS50240"/>
    </source>
</evidence>
<dbReference type="PROSITE" id="PS00134">
    <property type="entry name" value="TRYPSIN_HIS"/>
    <property type="match status" value="1"/>
</dbReference>
<dbReference type="Gene3D" id="2.40.10.10">
    <property type="entry name" value="Trypsin-like serine proteases"/>
    <property type="match status" value="1"/>
</dbReference>
<evidence type="ECO:0000256" key="5">
    <source>
        <dbReference type="ARBA" id="ARBA00023157"/>
    </source>
</evidence>
<evidence type="ECO:0000256" key="1">
    <source>
        <dbReference type="ARBA" id="ARBA00007664"/>
    </source>
</evidence>
<keyword evidence="10" id="KW-1185">Reference proteome</keyword>
<evidence type="ECO:0000256" key="6">
    <source>
        <dbReference type="RuleBase" id="RU363034"/>
    </source>
</evidence>
<evidence type="ECO:0000256" key="4">
    <source>
        <dbReference type="ARBA" id="ARBA00022825"/>
    </source>
</evidence>
<evidence type="ECO:0000313" key="10">
    <source>
        <dbReference type="Proteomes" id="UP000019118"/>
    </source>
</evidence>
<dbReference type="InterPro" id="IPR009003">
    <property type="entry name" value="Peptidase_S1_PA"/>
</dbReference>
<dbReference type="Pfam" id="PF00089">
    <property type="entry name" value="Trypsin"/>
    <property type="match status" value="1"/>
</dbReference>
<sequence>MANFFGYLIIIFALNSACLALQHGYWLQAPIIGGSPADIRNYPYQVLLLINNKANCGGSIISEKFVISAAHCVYDVPPSHLSIRAGSSDRTTGGQLVGVKSVNFPADRFNVDTYDFDIAVLRLETALVLREGVAAIALPPPDVDVELGEVAVATGWGQIDPDETTLPDILQYVELPVITTQACQRYYGQLITARMFCAGYQEGGKDTCLGDSGGPLAANGVLVGVTSWGPGRCAQSGQPGVFTKVAFFREYIDDVVRSYGRRDFK</sequence>
<dbReference type="AlphaFoldDB" id="A0AAR5Q4U8"/>
<accession>A0AAR5Q4U8</accession>
<evidence type="ECO:0000256" key="7">
    <source>
        <dbReference type="SAM" id="SignalP"/>
    </source>
</evidence>
<dbReference type="PROSITE" id="PS00135">
    <property type="entry name" value="TRYPSIN_SER"/>
    <property type="match status" value="1"/>
</dbReference>
<dbReference type="InterPro" id="IPR050430">
    <property type="entry name" value="Peptidase_S1"/>
</dbReference>
<feature type="signal peptide" evidence="7">
    <location>
        <begin position="1"/>
        <end position="20"/>
    </location>
</feature>
<feature type="chain" id="PRO_5043961313" description="Peptidase S1 domain-containing protein" evidence="7">
    <location>
        <begin position="21"/>
        <end position="265"/>
    </location>
</feature>
<feature type="domain" description="Peptidase S1" evidence="8">
    <location>
        <begin position="31"/>
        <end position="257"/>
    </location>
</feature>
<dbReference type="InterPro" id="IPR001314">
    <property type="entry name" value="Peptidase_S1A"/>
</dbReference>
<dbReference type="InterPro" id="IPR018114">
    <property type="entry name" value="TRYPSIN_HIS"/>
</dbReference>
<dbReference type="KEGG" id="dpa:109543066"/>
<evidence type="ECO:0000313" key="9">
    <source>
        <dbReference type="EnsemblMetazoa" id="XP_019768146.1"/>
    </source>
</evidence>
<name>A0AAR5Q4U8_DENPD</name>
<dbReference type="PROSITE" id="PS50240">
    <property type="entry name" value="TRYPSIN_DOM"/>
    <property type="match status" value="1"/>
</dbReference>
<keyword evidence="4 6" id="KW-0720">Serine protease</keyword>
<protein>
    <recommendedName>
        <fullName evidence="8">Peptidase S1 domain-containing protein</fullName>
    </recommendedName>
</protein>
<dbReference type="FunFam" id="2.40.10.10:FF:000034">
    <property type="entry name" value="Eupolytin"/>
    <property type="match status" value="1"/>
</dbReference>
<dbReference type="SUPFAM" id="SSF50494">
    <property type="entry name" value="Trypsin-like serine proteases"/>
    <property type="match status" value="1"/>
</dbReference>
<dbReference type="GO" id="GO:0006508">
    <property type="term" value="P:proteolysis"/>
    <property type="evidence" value="ECO:0007669"/>
    <property type="project" value="UniProtKB-KW"/>
</dbReference>
<dbReference type="PANTHER" id="PTHR24276:SF91">
    <property type="entry name" value="AT26814P-RELATED"/>
    <property type="match status" value="1"/>
</dbReference>
<organism evidence="9 10">
    <name type="scientific">Dendroctonus ponderosae</name>
    <name type="common">Mountain pine beetle</name>
    <dbReference type="NCBI Taxonomy" id="77166"/>
    <lineage>
        <taxon>Eukaryota</taxon>
        <taxon>Metazoa</taxon>
        <taxon>Ecdysozoa</taxon>
        <taxon>Arthropoda</taxon>
        <taxon>Hexapoda</taxon>
        <taxon>Insecta</taxon>
        <taxon>Pterygota</taxon>
        <taxon>Neoptera</taxon>
        <taxon>Endopterygota</taxon>
        <taxon>Coleoptera</taxon>
        <taxon>Polyphaga</taxon>
        <taxon>Cucujiformia</taxon>
        <taxon>Curculionidae</taxon>
        <taxon>Scolytinae</taxon>
        <taxon>Dendroctonus</taxon>
    </lineage>
</organism>
<reference evidence="9" key="2">
    <citation type="submission" date="2024-08" db="UniProtKB">
        <authorList>
            <consortium name="EnsemblMetazoa"/>
        </authorList>
    </citation>
    <scope>IDENTIFICATION</scope>
</reference>